<accession>A0A096BZB9</accession>
<keyword evidence="2" id="KW-1185">Reference proteome</keyword>
<name>A0A096BZB9_9FIRM</name>
<dbReference type="AlphaFoldDB" id="A0A096BZB9"/>
<protein>
    <recommendedName>
        <fullName evidence="3">PcfJ-like protein</fullName>
    </recommendedName>
</protein>
<dbReference type="Proteomes" id="UP000029628">
    <property type="component" value="Unassembled WGS sequence"/>
</dbReference>
<dbReference type="RefSeq" id="WP_038150975.1">
    <property type="nucleotide sequence ID" value="NZ_JRNT01000005.1"/>
</dbReference>
<reference evidence="1 2" key="1">
    <citation type="submission" date="2014-07" db="EMBL/GenBank/DDBJ databases">
        <authorList>
            <person name="McCorrison J."/>
            <person name="Sanka R."/>
            <person name="Torralba M."/>
            <person name="Gillis M."/>
            <person name="Haft D.H."/>
            <person name="Methe B."/>
            <person name="Sutton G."/>
            <person name="Nelson K.E."/>
        </authorList>
    </citation>
    <scope>NUCLEOTIDE SEQUENCE [LARGE SCALE GENOMIC DNA]</scope>
    <source>
        <strain evidence="1 2">DNF00314</strain>
    </source>
</reference>
<dbReference type="eggNOG" id="ENOG5032V9J">
    <property type="taxonomic scope" value="Bacteria"/>
</dbReference>
<organism evidence="1 2">
    <name type="scientific">Veillonella montpellierensis DNF00314</name>
    <dbReference type="NCBI Taxonomy" id="1401067"/>
    <lineage>
        <taxon>Bacteria</taxon>
        <taxon>Bacillati</taxon>
        <taxon>Bacillota</taxon>
        <taxon>Negativicutes</taxon>
        <taxon>Veillonellales</taxon>
        <taxon>Veillonellaceae</taxon>
        <taxon>Veillonella</taxon>
    </lineage>
</organism>
<dbReference type="InterPro" id="IPR025586">
    <property type="entry name" value="PcfJ"/>
</dbReference>
<dbReference type="EMBL" id="JRNT01000005">
    <property type="protein sequence ID" value="KGF48102.1"/>
    <property type="molecule type" value="Genomic_DNA"/>
</dbReference>
<evidence type="ECO:0008006" key="3">
    <source>
        <dbReference type="Google" id="ProtNLM"/>
    </source>
</evidence>
<proteinExistence type="predicted"/>
<comment type="caution">
    <text evidence="1">The sequence shown here is derived from an EMBL/GenBank/DDBJ whole genome shotgun (WGS) entry which is preliminary data.</text>
</comment>
<gene>
    <name evidence="1" type="ORF">HMPREF0872_00420</name>
</gene>
<evidence type="ECO:0000313" key="1">
    <source>
        <dbReference type="EMBL" id="KGF48102.1"/>
    </source>
</evidence>
<sequence>MAGEWLAWTSIRKMFDSIILEKEYSCDYTTIYHFDCGHTFGGSWKRKFKYYTGFSTESKYYICPKCGKRSNPLKDRIYVSHDEDGIYPISMSIQVINFKNFLDLVVRYRGFQLSLDGTRSEEESYTEKLRFDFKEKSAFLIDRNKVRHKITPTYFSTADSVLPVLNYVGASYAVCGSRKAELNKVFKTLRLAFERRLKETYGFSVKKVYIPPKICEYGGYHNTMLANMALKIAAPDMPPITEISKSTKLWKYEHRHQPICIDIDDVVFDDTRRKSVGFIDALIKQYHAPNSKALRKAMATDVMVVTTANVLNLFKDENIRRRLLSYNANKIGYLGVSTQSVCESMRVENQLIRDMWLQLIERHGESNALNYLLANDRCEIRDMCMMYEKLNKPYRKLVWDKKCKLKEFHDWIVEIYNQQEYGDVNLPAIPALNKDVNGMHFMVPKTAADLMTVGKQLKNCVGSYKGRVLKGGTAIVVVTNQDMKPVACLELERCDGTFSKLVQAKLFANKRVAKDEFINATVLKWAEQLKIAPTTIDVTAQAS</sequence>
<evidence type="ECO:0000313" key="2">
    <source>
        <dbReference type="Proteomes" id="UP000029628"/>
    </source>
</evidence>
<dbReference type="Pfam" id="PF14284">
    <property type="entry name" value="PcfJ"/>
    <property type="match status" value="1"/>
</dbReference>